<evidence type="ECO:0000256" key="7">
    <source>
        <dbReference type="PROSITE-ProRule" id="PRU01091"/>
    </source>
</evidence>
<evidence type="ECO:0000256" key="2">
    <source>
        <dbReference type="ARBA" id="ARBA00023012"/>
    </source>
</evidence>
<dbReference type="EMBL" id="JAGSSW010000007">
    <property type="protein sequence ID" value="MBR8464350.1"/>
    <property type="molecule type" value="Genomic_DNA"/>
</dbReference>
<reference evidence="10 11" key="1">
    <citation type="submission" date="2021-04" db="EMBL/GenBank/DDBJ databases">
        <title>Molecular and phenotypic characterization and identification of bacterial isolates recovered from the Anatolian ground squirrels (Spermophilus xanthoprymnus) and which have the potential to form a new species in the Campylobacter genus.</title>
        <authorList>
            <person name="Aydin F."/>
            <person name="Abay S."/>
            <person name="Kayman T."/>
            <person name="Karakaya E."/>
            <person name="Mustak H.K."/>
            <person name="Mustak I.B."/>
            <person name="Bilgin N."/>
            <person name="Duzler A."/>
            <person name="Sahin O."/>
            <person name="Guran O."/>
            <person name="Saticioglu I.B."/>
        </authorList>
    </citation>
    <scope>NUCLEOTIDE SEQUENCE [LARGE SCALE GENOMIC DNA]</scope>
    <source>
        <strain evidence="11">faydin-G24</strain>
    </source>
</reference>
<dbReference type="SMART" id="SM00448">
    <property type="entry name" value="REC"/>
    <property type="match status" value="1"/>
</dbReference>
<dbReference type="SMART" id="SM00862">
    <property type="entry name" value="Trans_reg_C"/>
    <property type="match status" value="1"/>
</dbReference>
<feature type="DNA-binding region" description="OmpR/PhoB-type" evidence="7">
    <location>
        <begin position="132"/>
        <end position="225"/>
    </location>
</feature>
<dbReference type="Gene3D" id="3.40.50.2300">
    <property type="match status" value="1"/>
</dbReference>
<dbReference type="InterPro" id="IPR036388">
    <property type="entry name" value="WH-like_DNA-bd_sf"/>
</dbReference>
<dbReference type="Gene3D" id="1.10.10.10">
    <property type="entry name" value="Winged helix-like DNA-binding domain superfamily/Winged helix DNA-binding domain"/>
    <property type="match status" value="1"/>
</dbReference>
<dbReference type="Pfam" id="PF00486">
    <property type="entry name" value="Trans_reg_C"/>
    <property type="match status" value="1"/>
</dbReference>
<sequence>MTNETLKLLGNISVLIVEDDDIALETLYDGLSPYCKSVYIANDGYKGLEKFNKFNADIILADIHLPIMNGFEMMKQILKIKPSQNFIIITSYDTDINLLKSLQHGATLFLKKPLDIEELRTALITLTHKNENQIINISKNLSVNLAKEKIYHNGEEIYLTFSQNKLFWLLVYNLNSLVTYDMIEDFVYENEPVSKNTIQHAISRLKKYLNINIKNIFESGYMLNA</sequence>
<proteinExistence type="predicted"/>
<dbReference type="InterPro" id="IPR001867">
    <property type="entry name" value="OmpR/PhoB-type_DNA-bd"/>
</dbReference>
<keyword evidence="11" id="KW-1185">Reference proteome</keyword>
<evidence type="ECO:0000259" key="9">
    <source>
        <dbReference type="PROSITE" id="PS51755"/>
    </source>
</evidence>
<evidence type="ECO:0000256" key="1">
    <source>
        <dbReference type="ARBA" id="ARBA00022553"/>
    </source>
</evidence>
<dbReference type="Pfam" id="PF00072">
    <property type="entry name" value="Response_reg"/>
    <property type="match status" value="1"/>
</dbReference>
<feature type="modified residue" description="4-aspartylphosphate" evidence="6">
    <location>
        <position position="62"/>
    </location>
</feature>
<dbReference type="InterPro" id="IPR001789">
    <property type="entry name" value="Sig_transdc_resp-reg_receiver"/>
</dbReference>
<feature type="domain" description="Response regulatory" evidence="8">
    <location>
        <begin position="13"/>
        <end position="127"/>
    </location>
</feature>
<gene>
    <name evidence="10" type="ORF">KDD93_07215</name>
</gene>
<keyword evidence="2" id="KW-0902">Two-component regulatory system</keyword>
<evidence type="ECO:0000256" key="4">
    <source>
        <dbReference type="ARBA" id="ARBA00023125"/>
    </source>
</evidence>
<dbReference type="PANTHER" id="PTHR48111">
    <property type="entry name" value="REGULATOR OF RPOS"/>
    <property type="match status" value="1"/>
</dbReference>
<evidence type="ECO:0000256" key="3">
    <source>
        <dbReference type="ARBA" id="ARBA00023015"/>
    </source>
</evidence>
<keyword evidence="4 7" id="KW-0238">DNA-binding</keyword>
<organism evidence="10 11">
    <name type="scientific">Campylobacter anatolicus</name>
    <dbReference type="NCBI Taxonomy" id="2829105"/>
    <lineage>
        <taxon>Bacteria</taxon>
        <taxon>Pseudomonadati</taxon>
        <taxon>Campylobacterota</taxon>
        <taxon>Epsilonproteobacteria</taxon>
        <taxon>Campylobacterales</taxon>
        <taxon>Campylobacteraceae</taxon>
        <taxon>Campylobacter</taxon>
    </lineage>
</organism>
<dbReference type="CDD" id="cd00156">
    <property type="entry name" value="REC"/>
    <property type="match status" value="1"/>
</dbReference>
<protein>
    <submittedName>
        <fullName evidence="10">Response regulator transcription factor</fullName>
    </submittedName>
</protein>
<dbReference type="PROSITE" id="PS50110">
    <property type="entry name" value="RESPONSE_REGULATORY"/>
    <property type="match status" value="1"/>
</dbReference>
<dbReference type="PROSITE" id="PS51755">
    <property type="entry name" value="OMPR_PHOB"/>
    <property type="match status" value="1"/>
</dbReference>
<dbReference type="PANTHER" id="PTHR48111:SF1">
    <property type="entry name" value="TWO-COMPONENT RESPONSE REGULATOR ORR33"/>
    <property type="match status" value="1"/>
</dbReference>
<keyword evidence="3" id="KW-0805">Transcription regulation</keyword>
<evidence type="ECO:0000256" key="5">
    <source>
        <dbReference type="ARBA" id="ARBA00023163"/>
    </source>
</evidence>
<keyword evidence="5" id="KW-0804">Transcription</keyword>
<dbReference type="Proteomes" id="UP000682951">
    <property type="component" value="Unassembled WGS sequence"/>
</dbReference>
<keyword evidence="1 6" id="KW-0597">Phosphoprotein</keyword>
<dbReference type="InterPro" id="IPR039420">
    <property type="entry name" value="WalR-like"/>
</dbReference>
<comment type="caution">
    <text evidence="10">The sequence shown here is derived from an EMBL/GenBank/DDBJ whole genome shotgun (WGS) entry which is preliminary data.</text>
</comment>
<feature type="domain" description="OmpR/PhoB-type" evidence="9">
    <location>
        <begin position="132"/>
        <end position="225"/>
    </location>
</feature>
<name>A0ABS5HJA6_9BACT</name>
<evidence type="ECO:0000313" key="10">
    <source>
        <dbReference type="EMBL" id="MBR8464350.1"/>
    </source>
</evidence>
<evidence type="ECO:0000313" key="11">
    <source>
        <dbReference type="Proteomes" id="UP000682951"/>
    </source>
</evidence>
<dbReference type="InterPro" id="IPR011006">
    <property type="entry name" value="CheY-like_superfamily"/>
</dbReference>
<accession>A0ABS5HJA6</accession>
<evidence type="ECO:0000259" key="8">
    <source>
        <dbReference type="PROSITE" id="PS50110"/>
    </source>
</evidence>
<dbReference type="RefSeq" id="WP_212140241.1">
    <property type="nucleotide sequence ID" value="NZ_JAGSSW010000007.1"/>
</dbReference>
<dbReference type="SUPFAM" id="SSF52172">
    <property type="entry name" value="CheY-like"/>
    <property type="match status" value="1"/>
</dbReference>
<evidence type="ECO:0000256" key="6">
    <source>
        <dbReference type="PROSITE-ProRule" id="PRU00169"/>
    </source>
</evidence>